<reference evidence="2 3" key="3">
    <citation type="journal article" date="2010" name="BMC Genomics">
        <title>Transcriptome sequencing and comparative analysis of cucumber flowers with different sex types.</title>
        <authorList>
            <person name="Guo S."/>
            <person name="Zheng Y."/>
            <person name="Joung J.G."/>
            <person name="Liu S."/>
            <person name="Zhang Z."/>
            <person name="Crasta O.R."/>
            <person name="Sobral B.W."/>
            <person name="Xu Y."/>
            <person name="Huang S."/>
            <person name="Fei Z."/>
        </authorList>
    </citation>
    <scope>NUCLEOTIDE SEQUENCE [LARGE SCALE GENOMIC DNA]</scope>
    <source>
        <strain evidence="3">cv. 9930</strain>
    </source>
</reference>
<accession>A0A0A0LMI3</accession>
<keyword evidence="1" id="KW-0472">Membrane</keyword>
<reference evidence="2 3" key="1">
    <citation type="journal article" date="2009" name="Nat. Genet.">
        <title>The genome of the cucumber, Cucumis sativus L.</title>
        <authorList>
            <person name="Huang S."/>
            <person name="Li R."/>
            <person name="Zhang Z."/>
            <person name="Li L."/>
            <person name="Gu X."/>
            <person name="Fan W."/>
            <person name="Lucas W.J."/>
            <person name="Wang X."/>
            <person name="Xie B."/>
            <person name="Ni P."/>
            <person name="Ren Y."/>
            <person name="Zhu H."/>
            <person name="Li J."/>
            <person name="Lin K."/>
            <person name="Jin W."/>
            <person name="Fei Z."/>
            <person name="Li G."/>
            <person name="Staub J."/>
            <person name="Kilian A."/>
            <person name="van der Vossen E.A."/>
            <person name="Wu Y."/>
            <person name="Guo J."/>
            <person name="He J."/>
            <person name="Jia Z."/>
            <person name="Ren Y."/>
            <person name="Tian G."/>
            <person name="Lu Y."/>
            <person name="Ruan J."/>
            <person name="Qian W."/>
            <person name="Wang M."/>
            <person name="Huang Q."/>
            <person name="Li B."/>
            <person name="Xuan Z."/>
            <person name="Cao J."/>
            <person name="Asan"/>
            <person name="Wu Z."/>
            <person name="Zhang J."/>
            <person name="Cai Q."/>
            <person name="Bai Y."/>
            <person name="Zhao B."/>
            <person name="Han Y."/>
            <person name="Li Y."/>
            <person name="Li X."/>
            <person name="Wang S."/>
            <person name="Shi Q."/>
            <person name="Liu S."/>
            <person name="Cho W.K."/>
            <person name="Kim J.Y."/>
            <person name="Xu Y."/>
            <person name="Heller-Uszynska K."/>
            <person name="Miao H."/>
            <person name="Cheng Z."/>
            <person name="Zhang S."/>
            <person name="Wu J."/>
            <person name="Yang Y."/>
            <person name="Kang H."/>
            <person name="Li M."/>
            <person name="Liang H."/>
            <person name="Ren X."/>
            <person name="Shi Z."/>
            <person name="Wen M."/>
            <person name="Jian M."/>
            <person name="Yang H."/>
            <person name="Zhang G."/>
            <person name="Yang Z."/>
            <person name="Chen R."/>
            <person name="Liu S."/>
            <person name="Li J."/>
            <person name="Ma L."/>
            <person name="Liu H."/>
            <person name="Zhou Y."/>
            <person name="Zhao J."/>
            <person name="Fang X."/>
            <person name="Li G."/>
            <person name="Fang L."/>
            <person name="Li Y."/>
            <person name="Liu D."/>
            <person name="Zheng H."/>
            <person name="Zhang Y."/>
            <person name="Qin N."/>
            <person name="Li Z."/>
            <person name="Yang G."/>
            <person name="Yang S."/>
            <person name="Bolund L."/>
            <person name="Kristiansen K."/>
            <person name="Zheng H."/>
            <person name="Li S."/>
            <person name="Zhang X."/>
            <person name="Yang H."/>
            <person name="Wang J."/>
            <person name="Sun R."/>
            <person name="Zhang B."/>
            <person name="Jiang S."/>
            <person name="Wang J."/>
            <person name="Du Y."/>
            <person name="Li S."/>
        </authorList>
    </citation>
    <scope>NUCLEOTIDE SEQUENCE [LARGE SCALE GENOMIC DNA]</scope>
    <source>
        <strain evidence="3">cv. 9930</strain>
    </source>
</reference>
<dbReference type="GO" id="GO:0016020">
    <property type="term" value="C:membrane"/>
    <property type="evidence" value="ECO:0000318"/>
    <property type="project" value="GO_Central"/>
</dbReference>
<reference evidence="2 3" key="4">
    <citation type="journal article" date="2011" name="BMC Genomics">
        <title>RNA-Seq improves annotation of protein-coding genes in the cucumber genome.</title>
        <authorList>
            <person name="Li Z."/>
            <person name="Zhang Z."/>
            <person name="Yan P."/>
            <person name="Huang S."/>
            <person name="Fei Z."/>
            <person name="Lin K."/>
        </authorList>
    </citation>
    <scope>NUCLEOTIDE SEQUENCE [LARGE SCALE GENOMIC DNA]</scope>
    <source>
        <strain evidence="3">cv. 9930</strain>
    </source>
</reference>
<keyword evidence="3" id="KW-1185">Reference proteome</keyword>
<dbReference type="OMA" id="LAYANEC"/>
<evidence type="ECO:0000256" key="1">
    <source>
        <dbReference type="SAM" id="Phobius"/>
    </source>
</evidence>
<dbReference type="Proteomes" id="UP000029981">
    <property type="component" value="Chromosome 2"/>
</dbReference>
<evidence type="ECO:0000313" key="3">
    <source>
        <dbReference type="Proteomes" id="UP000029981"/>
    </source>
</evidence>
<dbReference type="PANTHER" id="PTHR33133">
    <property type="entry name" value="OS08G0107100 PROTEIN-RELATED"/>
    <property type="match status" value="1"/>
</dbReference>
<sequence>MFLYQKKLQFLGIYGIFIETFRLIFTARVIFSQITLAFILPLSLLIFTLSQSSSNPWTFHSFSFNFTLFFFSAVFFFLSTSAAVFSAACTFTDCRITFHHLILVAPKISIQLLVTFLCLIIDFLAFNFIALSATTPIAIMIPLLLNYEPMEFLTQFLILLLCIEMMFYFGLIWQISSVVSVFEADSYGFEAIARSKEVIKGKMMMGLILLILICFPVGVVVFVVHYGIVVESALVRVGIMGSVWIYSFMMFLLSGTVLYLVCRLFKGERIEESTLSDHLQGYFPIKSEYVKVEGDSDIETSLVV</sequence>
<feature type="transmembrane region" description="Helical" evidence="1">
    <location>
        <begin position="68"/>
        <end position="91"/>
    </location>
</feature>
<dbReference type="AlphaFoldDB" id="A0A0A0LMI3"/>
<dbReference type="PANTHER" id="PTHR33133:SF51">
    <property type="entry name" value="THH1_TOM1_TOM3 DOMAIN-CONTAINING PROTEIN"/>
    <property type="match status" value="1"/>
</dbReference>
<feature type="transmembrane region" description="Helical" evidence="1">
    <location>
        <begin position="21"/>
        <end position="48"/>
    </location>
</feature>
<dbReference type="EMBL" id="CM002923">
    <property type="protein sequence ID" value="KGN63125.1"/>
    <property type="molecule type" value="Genomic_DNA"/>
</dbReference>
<keyword evidence="1" id="KW-0812">Transmembrane</keyword>
<evidence type="ECO:0000313" key="2">
    <source>
        <dbReference type="EMBL" id="KGN63125.1"/>
    </source>
</evidence>
<feature type="transmembrane region" description="Helical" evidence="1">
    <location>
        <begin position="203"/>
        <end position="228"/>
    </location>
</feature>
<name>A0A0A0LMI3_CUCSA</name>
<feature type="transmembrane region" description="Helical" evidence="1">
    <location>
        <begin position="157"/>
        <end position="182"/>
    </location>
</feature>
<organism evidence="2 3">
    <name type="scientific">Cucumis sativus</name>
    <name type="common">Cucumber</name>
    <dbReference type="NCBI Taxonomy" id="3659"/>
    <lineage>
        <taxon>Eukaryota</taxon>
        <taxon>Viridiplantae</taxon>
        <taxon>Streptophyta</taxon>
        <taxon>Embryophyta</taxon>
        <taxon>Tracheophyta</taxon>
        <taxon>Spermatophyta</taxon>
        <taxon>Magnoliopsida</taxon>
        <taxon>eudicotyledons</taxon>
        <taxon>Gunneridae</taxon>
        <taxon>Pentapetalae</taxon>
        <taxon>rosids</taxon>
        <taxon>fabids</taxon>
        <taxon>Cucurbitales</taxon>
        <taxon>Cucurbitaceae</taxon>
        <taxon>Benincaseae</taxon>
        <taxon>Cucumis</taxon>
    </lineage>
</organism>
<feature type="transmembrane region" description="Helical" evidence="1">
    <location>
        <begin position="243"/>
        <end position="262"/>
    </location>
</feature>
<feature type="transmembrane region" description="Helical" evidence="1">
    <location>
        <begin position="112"/>
        <end position="145"/>
    </location>
</feature>
<dbReference type="Gramene" id="KGN63125">
    <property type="protein sequence ID" value="KGN63125"/>
    <property type="gene ID" value="Csa_2G404770"/>
</dbReference>
<dbReference type="STRING" id="3659.A0A0A0LMI3"/>
<keyword evidence="1" id="KW-1133">Transmembrane helix</keyword>
<protein>
    <submittedName>
        <fullName evidence="2">Uncharacterized protein</fullName>
    </submittedName>
</protein>
<gene>
    <name evidence="2" type="ORF">Csa_2G404770</name>
</gene>
<proteinExistence type="predicted"/>
<reference evidence="2 3" key="2">
    <citation type="journal article" date="2009" name="PLoS ONE">
        <title>An integrated genetic and cytogenetic map of the cucumber genome.</title>
        <authorList>
            <person name="Ren Y."/>
            <person name="Zhang Z."/>
            <person name="Liu J."/>
            <person name="Staub J.E."/>
            <person name="Han Y."/>
            <person name="Cheng Z."/>
            <person name="Li X."/>
            <person name="Lu J."/>
            <person name="Miao H."/>
            <person name="Kang H."/>
            <person name="Xie B."/>
            <person name="Gu X."/>
            <person name="Wang X."/>
            <person name="Du Y."/>
            <person name="Jin W."/>
            <person name="Huang S."/>
        </authorList>
    </citation>
    <scope>NUCLEOTIDE SEQUENCE [LARGE SCALE GENOMIC DNA]</scope>
    <source>
        <strain evidence="3">cv. 9930</strain>
    </source>
</reference>